<sequence>MPTDQNRVHEGRNAMKIAVCGYGRAGKAMIESILESNEHELSAVLCRDGSENASGNLSEVLYGERLSRLPDLSITPMSEAVQALDPGQVDVVVDFSHKDSALSFVEMCGIIHSNLVICTTGHSPEEIALVGELATEKSIGVVYAPNLTVGINLLMEFVAKLSKVFGDASFEILEKHPPDKAKPTATAGLIARSIGNGEIPVHSIRLDGFVGVHEVVASNGLERIVVSHESLSRGAFACGALAAAAFVCGKVGLYTMEDVVNDLGE</sequence>
<dbReference type="Proteomes" id="UP000438093">
    <property type="component" value="Unassembled WGS sequence"/>
</dbReference>
<feature type="domain" description="Dihydrodipicolinate reductase C-terminal" evidence="13">
    <location>
        <begin position="150"/>
        <end position="259"/>
    </location>
</feature>
<proteinExistence type="inferred from homology"/>
<dbReference type="GO" id="GO:0019877">
    <property type="term" value="P:diaminopimelate biosynthetic process"/>
    <property type="evidence" value="ECO:0007669"/>
    <property type="project" value="UniProtKB-KW"/>
</dbReference>
<dbReference type="AlphaFoldDB" id="A0A6N7RLZ4"/>
<evidence type="ECO:0000256" key="6">
    <source>
        <dbReference type="ARBA" id="ARBA00023027"/>
    </source>
</evidence>
<dbReference type="InterPro" id="IPR023940">
    <property type="entry name" value="DHDPR_bac"/>
</dbReference>
<evidence type="ECO:0000256" key="3">
    <source>
        <dbReference type="ARBA" id="ARBA00022857"/>
    </source>
</evidence>
<evidence type="ECO:0000256" key="2">
    <source>
        <dbReference type="ARBA" id="ARBA00022605"/>
    </source>
</evidence>
<keyword evidence="3" id="KW-0521">NADP</keyword>
<keyword evidence="2" id="KW-0028">Amino-acid biosynthesis</keyword>
<keyword evidence="4" id="KW-0220">Diaminopimelate biosynthesis</keyword>
<dbReference type="PIRSF" id="PIRSF000161">
    <property type="entry name" value="DHPR"/>
    <property type="match status" value="1"/>
</dbReference>
<evidence type="ECO:0000256" key="9">
    <source>
        <dbReference type="ARBA" id="ARBA00038983"/>
    </source>
</evidence>
<evidence type="ECO:0000313" key="14">
    <source>
        <dbReference type="EMBL" id="MRX82343.1"/>
    </source>
</evidence>
<dbReference type="SUPFAM" id="SSF55347">
    <property type="entry name" value="Glyceraldehyde-3-phosphate dehydrogenase-like, C-terminal domain"/>
    <property type="match status" value="1"/>
</dbReference>
<protein>
    <recommendedName>
        <fullName evidence="9">4-hydroxy-tetrahydrodipicolinate reductase</fullName>
        <ecNumber evidence="9">1.17.1.8</ecNumber>
    </recommendedName>
</protein>
<dbReference type="GO" id="GO:0009089">
    <property type="term" value="P:lysine biosynthetic process via diaminopimelate"/>
    <property type="evidence" value="ECO:0007669"/>
    <property type="project" value="InterPro"/>
</dbReference>
<dbReference type="CDD" id="cd02274">
    <property type="entry name" value="DHDPR_N"/>
    <property type="match status" value="1"/>
</dbReference>
<keyword evidence="7" id="KW-0457">Lysine biosynthesis</keyword>
<comment type="similarity">
    <text evidence="1">Belongs to the DapB family.</text>
</comment>
<name>A0A6N7RLZ4_9ACTN</name>
<reference evidence="15" key="1">
    <citation type="submission" date="2019-08" db="EMBL/GenBank/DDBJ databases">
        <title>Arthrobacter sp. nov., isolated from plateau pika and Tibetan wild ass.</title>
        <authorList>
            <person name="Ge Y."/>
        </authorList>
    </citation>
    <scope>NUCLEOTIDE SEQUENCE [LARGE SCALE GENOMIC DNA]</scope>
    <source>
        <strain evidence="15">HF-4214</strain>
    </source>
</reference>
<dbReference type="GO" id="GO:0005829">
    <property type="term" value="C:cytosol"/>
    <property type="evidence" value="ECO:0007669"/>
    <property type="project" value="TreeGrafter"/>
</dbReference>
<dbReference type="Gene3D" id="3.30.360.10">
    <property type="entry name" value="Dihydrodipicolinate Reductase, domain 2"/>
    <property type="match status" value="1"/>
</dbReference>
<dbReference type="PANTHER" id="PTHR20836">
    <property type="entry name" value="DIHYDRODIPICOLINATE REDUCTASE"/>
    <property type="match status" value="1"/>
</dbReference>
<evidence type="ECO:0000256" key="5">
    <source>
        <dbReference type="ARBA" id="ARBA00023002"/>
    </source>
</evidence>
<evidence type="ECO:0000259" key="13">
    <source>
        <dbReference type="Pfam" id="PF05173"/>
    </source>
</evidence>
<dbReference type="InterPro" id="IPR022663">
    <property type="entry name" value="DapB_C"/>
</dbReference>
<dbReference type="EMBL" id="VTFY01000004">
    <property type="protein sequence ID" value="MRX82343.1"/>
    <property type="molecule type" value="Genomic_DNA"/>
</dbReference>
<keyword evidence="5" id="KW-0560">Oxidoreductase</keyword>
<keyword evidence="15" id="KW-1185">Reference proteome</keyword>
<comment type="catalytic activity">
    <reaction evidence="11">
        <text>(S)-2,3,4,5-tetrahydrodipicolinate + NAD(+) + H2O = (2S,4S)-4-hydroxy-2,3,4,5-tetrahydrodipicolinate + NADH + H(+)</text>
        <dbReference type="Rhea" id="RHEA:35323"/>
        <dbReference type="ChEBI" id="CHEBI:15377"/>
        <dbReference type="ChEBI" id="CHEBI:15378"/>
        <dbReference type="ChEBI" id="CHEBI:16845"/>
        <dbReference type="ChEBI" id="CHEBI:57540"/>
        <dbReference type="ChEBI" id="CHEBI:57945"/>
        <dbReference type="ChEBI" id="CHEBI:67139"/>
        <dbReference type="EC" id="1.17.1.8"/>
    </reaction>
</comment>
<gene>
    <name evidence="14" type="ORF">GJG86_07525</name>
</gene>
<evidence type="ECO:0000256" key="7">
    <source>
        <dbReference type="ARBA" id="ARBA00023154"/>
    </source>
</evidence>
<dbReference type="Pfam" id="PF05173">
    <property type="entry name" value="DapB_C"/>
    <property type="match status" value="1"/>
</dbReference>
<evidence type="ECO:0000313" key="15">
    <source>
        <dbReference type="Proteomes" id="UP000438093"/>
    </source>
</evidence>
<organism evidence="14 15">
    <name type="scientific">Eggerthella guodeyinii</name>
    <dbReference type="NCBI Taxonomy" id="2690837"/>
    <lineage>
        <taxon>Bacteria</taxon>
        <taxon>Bacillati</taxon>
        <taxon>Actinomycetota</taxon>
        <taxon>Coriobacteriia</taxon>
        <taxon>Eggerthellales</taxon>
        <taxon>Eggerthellaceae</taxon>
        <taxon>Eggerthella</taxon>
    </lineage>
</organism>
<evidence type="ECO:0000256" key="1">
    <source>
        <dbReference type="ARBA" id="ARBA00006642"/>
    </source>
</evidence>
<evidence type="ECO:0000256" key="10">
    <source>
        <dbReference type="ARBA" id="ARBA00049080"/>
    </source>
</evidence>
<evidence type="ECO:0000259" key="12">
    <source>
        <dbReference type="Pfam" id="PF01113"/>
    </source>
</evidence>
<dbReference type="PANTHER" id="PTHR20836:SF0">
    <property type="entry name" value="4-HYDROXY-TETRAHYDRODIPICOLINATE REDUCTASE 1, CHLOROPLASTIC-RELATED"/>
    <property type="match status" value="1"/>
</dbReference>
<evidence type="ECO:0000256" key="11">
    <source>
        <dbReference type="ARBA" id="ARBA00049396"/>
    </source>
</evidence>
<comment type="pathway">
    <text evidence="8">Amino-acid biosynthesis; L-lysine biosynthesis via DAP pathway; (S)-tetrahydrodipicolinate from L-aspartate: step 4/4.</text>
</comment>
<comment type="caution">
    <text evidence="14">The sequence shown here is derived from an EMBL/GenBank/DDBJ whole genome shotgun (WGS) entry which is preliminary data.</text>
</comment>
<dbReference type="SUPFAM" id="SSF51735">
    <property type="entry name" value="NAD(P)-binding Rossmann-fold domains"/>
    <property type="match status" value="1"/>
</dbReference>
<comment type="catalytic activity">
    <reaction evidence="10">
        <text>(S)-2,3,4,5-tetrahydrodipicolinate + NADP(+) + H2O = (2S,4S)-4-hydroxy-2,3,4,5-tetrahydrodipicolinate + NADPH + H(+)</text>
        <dbReference type="Rhea" id="RHEA:35331"/>
        <dbReference type="ChEBI" id="CHEBI:15377"/>
        <dbReference type="ChEBI" id="CHEBI:15378"/>
        <dbReference type="ChEBI" id="CHEBI:16845"/>
        <dbReference type="ChEBI" id="CHEBI:57783"/>
        <dbReference type="ChEBI" id="CHEBI:58349"/>
        <dbReference type="ChEBI" id="CHEBI:67139"/>
        <dbReference type="EC" id="1.17.1.8"/>
    </reaction>
</comment>
<dbReference type="Pfam" id="PF01113">
    <property type="entry name" value="DapB_N"/>
    <property type="match status" value="1"/>
</dbReference>
<accession>A0A6N7RLZ4</accession>
<evidence type="ECO:0000256" key="4">
    <source>
        <dbReference type="ARBA" id="ARBA00022915"/>
    </source>
</evidence>
<dbReference type="EC" id="1.17.1.8" evidence="9"/>
<dbReference type="Gene3D" id="3.40.50.720">
    <property type="entry name" value="NAD(P)-binding Rossmann-like Domain"/>
    <property type="match status" value="1"/>
</dbReference>
<evidence type="ECO:0000256" key="8">
    <source>
        <dbReference type="ARBA" id="ARBA00037922"/>
    </source>
</evidence>
<dbReference type="InterPro" id="IPR036291">
    <property type="entry name" value="NAD(P)-bd_dom_sf"/>
</dbReference>
<dbReference type="InterPro" id="IPR000846">
    <property type="entry name" value="DapB_N"/>
</dbReference>
<dbReference type="GO" id="GO:0008839">
    <property type="term" value="F:4-hydroxy-tetrahydrodipicolinate reductase"/>
    <property type="evidence" value="ECO:0007669"/>
    <property type="project" value="UniProtKB-EC"/>
</dbReference>
<keyword evidence="6" id="KW-0520">NAD</keyword>
<feature type="domain" description="Dihydrodipicolinate reductase N-terminal" evidence="12">
    <location>
        <begin position="15"/>
        <end position="146"/>
    </location>
</feature>